<sequence length="592" mass="69189">MVYFPEPRHFAERFTSVLAFTSEGGRLIPRLQSQPRLRRNFELYRANHPEFALLCDRPSHEAETELALFWRDLAINGSPDDREAWESFRREQLAIAHLISFFERTCCQVVNQSASHCPELPIEDSLSILRGTVGNEQQLKEWLEKYDPQRGALLETYIHQILRNTLKAELNFGRVSKWRRFYKTSEEDLKYALEMNGYREPQITQFLWGRKIFKKVYLINHIQSPTRISGSKWLEPKLEDFQEAANCFNAERILPSVPLEISSYSIDLSALQLKRWMENCWESLRQTNSNTLISTAEIPDLETPDSPDSLDTLETPPSLFSGFSDSQLEQELNQCKNILKIQIGKSSIPVDPDKVLFLYYGINLTQSDIGKCLEIQQYKISRLVARYKRRLAKCLKQSSNPDGWILQYVRRWLRSKYPTADRSDLIEKALIEAVEALDSEDRRFLGDLLRRDPSFSSGFQEESLNSEELATLEKIENQLKQQLLYELEGWIDRYINSWLECFYRNALNTLLQEVTNSDLLETLTIENGSGLSHQDGKAKNYNTSISLEVLELYLQNWLTQNLGVYIENLKSWEKISRILSQWLEQQDWNQYS</sequence>
<dbReference type="AlphaFoldDB" id="A0A6H1TWW3"/>
<dbReference type="PANTHER" id="PTHR30385:SF7">
    <property type="entry name" value="RNA POLYMERASE SIGMA FACTOR FLIA"/>
    <property type="match status" value="1"/>
</dbReference>
<dbReference type="PANTHER" id="PTHR30385">
    <property type="entry name" value="SIGMA FACTOR F FLAGELLAR"/>
    <property type="match status" value="1"/>
</dbReference>
<gene>
    <name evidence="5" type="ORF">HCG48_03895</name>
</gene>
<keyword evidence="2" id="KW-0731">Sigma factor</keyword>
<evidence type="ECO:0000256" key="2">
    <source>
        <dbReference type="ARBA" id="ARBA00023082"/>
    </source>
</evidence>
<dbReference type="GO" id="GO:0016987">
    <property type="term" value="F:sigma factor activity"/>
    <property type="evidence" value="ECO:0007669"/>
    <property type="project" value="UniProtKB-KW"/>
</dbReference>
<keyword evidence="4" id="KW-0804">Transcription</keyword>
<evidence type="ECO:0000256" key="3">
    <source>
        <dbReference type="ARBA" id="ARBA00023125"/>
    </source>
</evidence>
<protein>
    <submittedName>
        <fullName evidence="5">Uncharacterized protein</fullName>
    </submittedName>
</protein>
<evidence type="ECO:0000313" key="5">
    <source>
        <dbReference type="EMBL" id="QIZ69829.1"/>
    </source>
</evidence>
<dbReference type="Gene3D" id="1.20.140.160">
    <property type="match status" value="1"/>
</dbReference>
<dbReference type="RefSeq" id="WP_168567986.1">
    <property type="nucleotide sequence ID" value="NZ_CP051167.1"/>
</dbReference>
<accession>A0A6H1TWW3</accession>
<keyword evidence="1" id="KW-0805">Transcription regulation</keyword>
<evidence type="ECO:0000313" key="6">
    <source>
        <dbReference type="Proteomes" id="UP000500857"/>
    </source>
</evidence>
<evidence type="ECO:0000256" key="1">
    <source>
        <dbReference type="ARBA" id="ARBA00023015"/>
    </source>
</evidence>
<keyword evidence="6" id="KW-1185">Reference proteome</keyword>
<dbReference type="Proteomes" id="UP000500857">
    <property type="component" value="Chromosome"/>
</dbReference>
<proteinExistence type="predicted"/>
<evidence type="ECO:0000256" key="4">
    <source>
        <dbReference type="ARBA" id="ARBA00023163"/>
    </source>
</evidence>
<reference evidence="5 6" key="1">
    <citation type="submission" date="2020-04" db="EMBL/GenBank/DDBJ databases">
        <authorList>
            <person name="Basu S."/>
            <person name="Maruthanayagam V."/>
            <person name="Chakraborty S."/>
            <person name="Pramanik A."/>
            <person name="Mukherjee J."/>
            <person name="Brink B."/>
        </authorList>
    </citation>
    <scope>NUCLEOTIDE SEQUENCE [LARGE SCALE GENOMIC DNA]</scope>
    <source>
        <strain evidence="5 6">AP17</strain>
    </source>
</reference>
<dbReference type="KEGG" id="oxy:HCG48_03895"/>
<organism evidence="5 6">
    <name type="scientific">Oxynema aestuarii AP17</name>
    <dbReference type="NCBI Taxonomy" id="2064643"/>
    <lineage>
        <taxon>Bacteria</taxon>
        <taxon>Bacillati</taxon>
        <taxon>Cyanobacteriota</taxon>
        <taxon>Cyanophyceae</taxon>
        <taxon>Oscillatoriophycideae</taxon>
        <taxon>Oscillatoriales</taxon>
        <taxon>Oscillatoriaceae</taxon>
        <taxon>Oxynema</taxon>
        <taxon>Oxynema aestuarii</taxon>
    </lineage>
</organism>
<dbReference type="EMBL" id="CP051167">
    <property type="protein sequence ID" value="QIZ69829.1"/>
    <property type="molecule type" value="Genomic_DNA"/>
</dbReference>
<keyword evidence="3" id="KW-0238">DNA-binding</keyword>
<name>A0A6H1TWW3_9CYAN</name>
<dbReference type="GO" id="GO:0003677">
    <property type="term" value="F:DNA binding"/>
    <property type="evidence" value="ECO:0007669"/>
    <property type="project" value="UniProtKB-KW"/>
</dbReference>